<accession>A0A015INX9</accession>
<evidence type="ECO:0008006" key="3">
    <source>
        <dbReference type="Google" id="ProtNLM"/>
    </source>
</evidence>
<sequence length="228" mass="26543">MPKWSFIHENGRSPISPMALRKSMSKDWRSISVPFPPNVNPADFVQPRKDGKPRKRCANYFLIYRIQFAEALRASGYNTPLMTDISTMAGDAWREEPEFVRRYYKKVANEVKKLHDNLSRGSTTPQSLEMFENEVENSKGLIPLQVNITSNLMQPQQSYEFSMDQTYQNPDEIPQFITNTIEYDQSNLMNENDYSVGGYNNLFFQSINELSLGLVTSESTNFYDYFYR</sequence>
<protein>
    <recommendedName>
        <fullName evidence="3">MATA-HMG</fullName>
    </recommendedName>
</protein>
<reference evidence="1 2" key="1">
    <citation type="submission" date="2014-02" db="EMBL/GenBank/DDBJ databases">
        <title>Single nucleus genome sequencing reveals high similarity among nuclei of an endomycorrhizal fungus.</title>
        <authorList>
            <person name="Lin K."/>
            <person name="Geurts R."/>
            <person name="Zhang Z."/>
            <person name="Limpens E."/>
            <person name="Saunders D.G."/>
            <person name="Mu D."/>
            <person name="Pang E."/>
            <person name="Cao H."/>
            <person name="Cha H."/>
            <person name="Lin T."/>
            <person name="Zhou Q."/>
            <person name="Shang Y."/>
            <person name="Li Y."/>
            <person name="Ivanov S."/>
            <person name="Sharma T."/>
            <person name="Velzen R.V."/>
            <person name="Ruijter N.D."/>
            <person name="Aanen D.K."/>
            <person name="Win J."/>
            <person name="Kamoun S."/>
            <person name="Bisseling T."/>
            <person name="Huang S."/>
        </authorList>
    </citation>
    <scope>NUCLEOTIDE SEQUENCE [LARGE SCALE GENOMIC DNA]</scope>
    <source>
        <strain evidence="2">DAOM197198w</strain>
    </source>
</reference>
<name>A0A015INX9_RHIIW</name>
<evidence type="ECO:0000313" key="1">
    <source>
        <dbReference type="EMBL" id="EXX55950.1"/>
    </source>
</evidence>
<gene>
    <name evidence="1" type="ORF">RirG_220640</name>
</gene>
<dbReference type="Proteomes" id="UP000022910">
    <property type="component" value="Unassembled WGS sequence"/>
</dbReference>
<keyword evidence="2" id="KW-1185">Reference proteome</keyword>
<dbReference type="InterPro" id="IPR036910">
    <property type="entry name" value="HMG_box_dom_sf"/>
</dbReference>
<evidence type="ECO:0000313" key="2">
    <source>
        <dbReference type="Proteomes" id="UP000022910"/>
    </source>
</evidence>
<dbReference type="EMBL" id="JEMT01027917">
    <property type="protein sequence ID" value="EXX55950.1"/>
    <property type="molecule type" value="Genomic_DNA"/>
</dbReference>
<dbReference type="AlphaFoldDB" id="A0A015INX9"/>
<proteinExistence type="predicted"/>
<comment type="caution">
    <text evidence="1">The sequence shown here is derived from an EMBL/GenBank/DDBJ whole genome shotgun (WGS) entry which is preliminary data.</text>
</comment>
<dbReference type="SMR" id="A0A015INX9"/>
<organism evidence="1 2">
    <name type="scientific">Rhizophagus irregularis (strain DAOM 197198w)</name>
    <name type="common">Glomus intraradices</name>
    <dbReference type="NCBI Taxonomy" id="1432141"/>
    <lineage>
        <taxon>Eukaryota</taxon>
        <taxon>Fungi</taxon>
        <taxon>Fungi incertae sedis</taxon>
        <taxon>Mucoromycota</taxon>
        <taxon>Glomeromycotina</taxon>
        <taxon>Glomeromycetes</taxon>
        <taxon>Glomerales</taxon>
        <taxon>Glomeraceae</taxon>
        <taxon>Rhizophagus</taxon>
    </lineage>
</organism>
<dbReference type="OrthoDB" id="6247875at2759"/>
<dbReference type="HOGENOM" id="CLU_1215347_0_0_1"/>
<dbReference type="SUPFAM" id="SSF47095">
    <property type="entry name" value="HMG-box"/>
    <property type="match status" value="1"/>
</dbReference>
<dbReference type="Gene3D" id="1.10.30.10">
    <property type="entry name" value="High mobility group box domain"/>
    <property type="match status" value="1"/>
</dbReference>